<proteinExistence type="predicted"/>
<keyword evidence="2" id="KW-1185">Reference proteome</keyword>
<accession>A0ABY8EI45</accession>
<evidence type="ECO:0000313" key="1">
    <source>
        <dbReference type="EMBL" id="WFD11314.1"/>
    </source>
</evidence>
<reference evidence="1 2" key="1">
    <citation type="submission" date="2023-03" db="EMBL/GenBank/DDBJ databases">
        <title>Complete genome sequence of Tepidibacter sp. SWIR-1, isolated from a deep-sea hydrothermal vent.</title>
        <authorList>
            <person name="Li X."/>
        </authorList>
    </citation>
    <scope>NUCLEOTIDE SEQUENCE [LARGE SCALE GENOMIC DNA]</scope>
    <source>
        <strain evidence="1 2">SWIR-1</strain>
    </source>
</reference>
<protein>
    <recommendedName>
        <fullName evidence="3">Apea-like HEPN domain-containing protein</fullName>
    </recommendedName>
</protein>
<dbReference type="RefSeq" id="WP_277733337.1">
    <property type="nucleotide sequence ID" value="NZ_CP120733.1"/>
</dbReference>
<sequence>MDKTLLVNLDKHCYRLSKFLGMQGYNTVSDWLEIASGILTVEYNTLRFNDDILYCGSIYDYEKNNNILHKDFITELTRFSFIWSSLESIINIIKPKQHEIYKGKINSICYFLKEEYDCLEPTVIYYEKYLNKLIEKIEENKNFLDAYKRIKTQENIEKSGQGLFIIYKIRNMFAHGSLTIPRAQDYTFETVTDVEIINISSEIVLLSIQMILIAFLKNNNFIFEEWEKNIFEDLGNDAITFLKNAHLLKNNNIKESSLKII</sequence>
<name>A0ABY8EI45_9FIRM</name>
<gene>
    <name evidence="1" type="ORF">P4S50_04350</name>
</gene>
<dbReference type="EMBL" id="CP120733">
    <property type="protein sequence ID" value="WFD11314.1"/>
    <property type="molecule type" value="Genomic_DNA"/>
</dbReference>
<evidence type="ECO:0008006" key="3">
    <source>
        <dbReference type="Google" id="ProtNLM"/>
    </source>
</evidence>
<evidence type="ECO:0000313" key="2">
    <source>
        <dbReference type="Proteomes" id="UP001222800"/>
    </source>
</evidence>
<dbReference type="Proteomes" id="UP001222800">
    <property type="component" value="Chromosome"/>
</dbReference>
<organism evidence="1 2">
    <name type="scientific">Tepidibacter hydrothermalis</name>
    <dbReference type="NCBI Taxonomy" id="3036126"/>
    <lineage>
        <taxon>Bacteria</taxon>
        <taxon>Bacillati</taxon>
        <taxon>Bacillota</taxon>
        <taxon>Clostridia</taxon>
        <taxon>Peptostreptococcales</taxon>
        <taxon>Peptostreptococcaceae</taxon>
        <taxon>Tepidibacter</taxon>
    </lineage>
</organism>